<dbReference type="SMART" id="SM00062">
    <property type="entry name" value="PBPb"/>
    <property type="match status" value="1"/>
</dbReference>
<feature type="domain" description="Solute-binding protein family 3/N-terminal" evidence="2">
    <location>
        <begin position="52"/>
        <end position="290"/>
    </location>
</feature>
<keyword evidence="4" id="KW-1185">Reference proteome</keyword>
<dbReference type="Proteomes" id="UP001371218">
    <property type="component" value="Unassembled WGS sequence"/>
</dbReference>
<dbReference type="EMBL" id="JBBUTG010000012">
    <property type="protein sequence ID" value="MEK8032781.1"/>
    <property type="molecule type" value="Genomic_DNA"/>
</dbReference>
<dbReference type="PANTHER" id="PTHR35936">
    <property type="entry name" value="MEMBRANE-BOUND LYTIC MUREIN TRANSGLYCOSYLASE F"/>
    <property type="match status" value="1"/>
</dbReference>
<evidence type="ECO:0000256" key="1">
    <source>
        <dbReference type="ARBA" id="ARBA00022729"/>
    </source>
</evidence>
<protein>
    <submittedName>
        <fullName evidence="3">Transporter substrate-binding domain-containing protein</fullName>
    </submittedName>
</protein>
<sequence length="291" mass="31188">MRSRSDPCSPPAGWTRRRWCGAALGLPLWAAATGARAQPDSHRLARIRERGSLIVGLYQDMPPFHADGRGIDMALGQALAQQMGLGFRPLPFQAGENMGDDLRNMVWKGHYLGWGPADVLLHVPLERALMAANPQVQVVAPYYRERVLIAWAADAAASVESLADLRGLRVAVCGQSLAGWLLAGAEGGALQGNLVTAFADGVAAAQSLREGRADAVAGLASELESVLAHDARFRLQPLPSIRFPREGWAVGCAVRADADDLAQALQAAMLALQSDGRLATLFRQSNVDWRL</sequence>
<dbReference type="InterPro" id="IPR001638">
    <property type="entry name" value="Solute-binding_3/MltF_N"/>
</dbReference>
<comment type="caution">
    <text evidence="3">The sequence shown here is derived from an EMBL/GenBank/DDBJ whole genome shotgun (WGS) entry which is preliminary data.</text>
</comment>
<reference evidence="3 4" key="1">
    <citation type="submission" date="2024-04" db="EMBL/GenBank/DDBJ databases">
        <title>Novel species of the genus Ideonella isolated from streams.</title>
        <authorList>
            <person name="Lu H."/>
        </authorList>
    </citation>
    <scope>NUCLEOTIDE SEQUENCE [LARGE SCALE GENOMIC DNA]</scope>
    <source>
        <strain evidence="3 4">DXS29W</strain>
    </source>
</reference>
<dbReference type="RefSeq" id="WP_341427202.1">
    <property type="nucleotide sequence ID" value="NZ_JBBUTG010000012.1"/>
</dbReference>
<dbReference type="SUPFAM" id="SSF53850">
    <property type="entry name" value="Periplasmic binding protein-like II"/>
    <property type="match status" value="1"/>
</dbReference>
<name>A0ABU9BSF2_9BURK</name>
<evidence type="ECO:0000259" key="2">
    <source>
        <dbReference type="SMART" id="SM00062"/>
    </source>
</evidence>
<proteinExistence type="predicted"/>
<dbReference type="PANTHER" id="PTHR35936:SF35">
    <property type="entry name" value="L-CYSTINE-BINDING PROTEIN TCYJ"/>
    <property type="match status" value="1"/>
</dbReference>
<evidence type="ECO:0000313" key="4">
    <source>
        <dbReference type="Proteomes" id="UP001371218"/>
    </source>
</evidence>
<dbReference type="Gene3D" id="3.40.190.10">
    <property type="entry name" value="Periplasmic binding protein-like II"/>
    <property type="match status" value="2"/>
</dbReference>
<accession>A0ABU9BSF2</accession>
<organism evidence="3 4">
    <name type="scientific">Ideonella lacteola</name>
    <dbReference type="NCBI Taxonomy" id="2984193"/>
    <lineage>
        <taxon>Bacteria</taxon>
        <taxon>Pseudomonadati</taxon>
        <taxon>Pseudomonadota</taxon>
        <taxon>Betaproteobacteria</taxon>
        <taxon>Burkholderiales</taxon>
        <taxon>Sphaerotilaceae</taxon>
        <taxon>Ideonella</taxon>
    </lineage>
</organism>
<evidence type="ECO:0000313" key="3">
    <source>
        <dbReference type="EMBL" id="MEK8032781.1"/>
    </source>
</evidence>
<gene>
    <name evidence="3" type="ORF">AACH06_18325</name>
</gene>
<keyword evidence="1" id="KW-0732">Signal</keyword>